<keyword evidence="2" id="KW-1185">Reference proteome</keyword>
<dbReference type="EMBL" id="CP069028">
    <property type="protein sequence ID" value="QRC96465.1"/>
    <property type="molecule type" value="Genomic_DNA"/>
</dbReference>
<sequence length="73" mass="8079">MSKVAARSGAAEFKAALDNVVSILPNEKTSKVGVTLKAARKLKQHKDLEIALRNTLDLQDMASWRVLIKYARV</sequence>
<evidence type="ECO:0000313" key="2">
    <source>
        <dbReference type="Proteomes" id="UP000663193"/>
    </source>
</evidence>
<reference evidence="2" key="1">
    <citation type="journal article" date="2021" name="BMC Genomics">
        <title>Chromosome-level genome assembly and manually-curated proteome of model necrotroph Parastagonospora nodorum Sn15 reveals a genome-wide trove of candidate effector homologs, and redundancy of virulence-related functions within an accessory chromosome.</title>
        <authorList>
            <person name="Bertazzoni S."/>
            <person name="Jones D.A.B."/>
            <person name="Phan H.T."/>
            <person name="Tan K.-C."/>
            <person name="Hane J.K."/>
        </authorList>
    </citation>
    <scope>NUCLEOTIDE SEQUENCE [LARGE SCALE GENOMIC DNA]</scope>
    <source>
        <strain evidence="2">SN15 / ATCC MYA-4574 / FGSC 10173)</strain>
    </source>
</reference>
<protein>
    <submittedName>
        <fullName evidence="1">Uncharacterized protein</fullName>
    </submittedName>
</protein>
<gene>
    <name evidence="1" type="ORF">JI435_013800</name>
</gene>
<organism evidence="1 2">
    <name type="scientific">Phaeosphaeria nodorum (strain SN15 / ATCC MYA-4574 / FGSC 10173)</name>
    <name type="common">Glume blotch fungus</name>
    <name type="synonym">Parastagonospora nodorum</name>
    <dbReference type="NCBI Taxonomy" id="321614"/>
    <lineage>
        <taxon>Eukaryota</taxon>
        <taxon>Fungi</taxon>
        <taxon>Dikarya</taxon>
        <taxon>Ascomycota</taxon>
        <taxon>Pezizomycotina</taxon>
        <taxon>Dothideomycetes</taxon>
        <taxon>Pleosporomycetidae</taxon>
        <taxon>Pleosporales</taxon>
        <taxon>Pleosporineae</taxon>
        <taxon>Phaeosphaeriaceae</taxon>
        <taxon>Parastagonospora</taxon>
    </lineage>
</organism>
<accession>A0A7U2HYD4</accession>
<name>A0A7U2HYD4_PHANO</name>
<dbReference type="VEuPathDB" id="FungiDB:JI435_013800"/>
<dbReference type="AlphaFoldDB" id="A0A7U2HYD4"/>
<evidence type="ECO:0000313" key="1">
    <source>
        <dbReference type="EMBL" id="QRC96465.1"/>
    </source>
</evidence>
<proteinExistence type="predicted"/>
<dbReference type="Proteomes" id="UP000663193">
    <property type="component" value="Chromosome 6"/>
</dbReference>